<reference evidence="11 12" key="1">
    <citation type="submission" date="2018-10" db="EMBL/GenBank/DDBJ databases">
        <title>Bacillus Keqinensis sp. nov., a moderately halophilic bacterium isolated from a saline-alkaline lake.</title>
        <authorList>
            <person name="Wang H."/>
        </authorList>
    </citation>
    <scope>NUCLEOTIDE SEQUENCE [LARGE SCALE GENOMIC DNA]</scope>
    <source>
        <strain evidence="11 12">KQ-3</strain>
    </source>
</reference>
<feature type="binding site" evidence="7">
    <location>
        <position position="110"/>
    </location>
    <ligand>
        <name>substrate</name>
    </ligand>
</feature>
<keyword evidence="12" id="KW-1185">Reference proteome</keyword>
<dbReference type="AlphaFoldDB" id="A0A3M7TTZ2"/>
<dbReference type="SMART" id="SM00839">
    <property type="entry name" value="ELFV_dehydrog"/>
    <property type="match status" value="1"/>
</dbReference>
<dbReference type="GO" id="GO:0000166">
    <property type="term" value="F:nucleotide binding"/>
    <property type="evidence" value="ECO:0007669"/>
    <property type="project" value="UniProtKB-KW"/>
</dbReference>
<dbReference type="OrthoDB" id="9803297at2"/>
<evidence type="ECO:0000256" key="3">
    <source>
        <dbReference type="ARBA" id="ARBA00023002"/>
    </source>
</evidence>
<dbReference type="InterPro" id="IPR006095">
    <property type="entry name" value="Glu/Leu/Phe/Val/Trp_DH"/>
</dbReference>
<name>A0A3M7TTZ2_9BACI</name>
<dbReference type="FunFam" id="3.40.50.10860:FF:000008">
    <property type="entry name" value="Glutamate dehydrogenase"/>
    <property type="match status" value="1"/>
</dbReference>
<evidence type="ECO:0000256" key="2">
    <source>
        <dbReference type="ARBA" id="ARBA00012896"/>
    </source>
</evidence>
<feature type="active site" description="Proton donor" evidence="6">
    <location>
        <position position="122"/>
    </location>
</feature>
<evidence type="ECO:0000256" key="4">
    <source>
        <dbReference type="ARBA" id="ARBA00023027"/>
    </source>
</evidence>
<dbReference type="PANTHER" id="PTHR11606">
    <property type="entry name" value="GLUTAMATE DEHYDROGENASE"/>
    <property type="match status" value="1"/>
</dbReference>
<evidence type="ECO:0000256" key="6">
    <source>
        <dbReference type="PIRSR" id="PIRSR000185-1"/>
    </source>
</evidence>
<keyword evidence="7" id="KW-0547">Nucleotide-binding</keyword>
<dbReference type="InterPro" id="IPR046346">
    <property type="entry name" value="Aminoacid_DH-like_N_sf"/>
</dbReference>
<dbReference type="Gene3D" id="3.40.50.10860">
    <property type="entry name" value="Leucine Dehydrogenase, chain A, domain 1"/>
    <property type="match status" value="1"/>
</dbReference>
<keyword evidence="3 5" id="KW-0560">Oxidoreductase</keyword>
<dbReference type="Gene3D" id="1.10.8.1210">
    <property type="match status" value="2"/>
</dbReference>
<evidence type="ECO:0000313" key="12">
    <source>
        <dbReference type="Proteomes" id="UP000278746"/>
    </source>
</evidence>
<feature type="binding site" evidence="7">
    <location>
        <position position="86"/>
    </location>
    <ligand>
        <name>substrate</name>
    </ligand>
</feature>
<protein>
    <recommendedName>
        <fullName evidence="2 5">Glutamate dehydrogenase</fullName>
    </recommendedName>
</protein>
<dbReference type="InterPro" id="IPR036291">
    <property type="entry name" value="NAD(P)-bd_dom_sf"/>
</dbReference>
<dbReference type="FunFam" id="3.40.50.720:FF:000212">
    <property type="entry name" value="Glutamate dehydrogenase"/>
    <property type="match status" value="1"/>
</dbReference>
<organism evidence="11 12">
    <name type="scientific">Alteribacter keqinensis</name>
    <dbReference type="NCBI Taxonomy" id="2483800"/>
    <lineage>
        <taxon>Bacteria</taxon>
        <taxon>Bacillati</taxon>
        <taxon>Bacillota</taxon>
        <taxon>Bacilli</taxon>
        <taxon>Bacillales</taxon>
        <taxon>Bacillaceae</taxon>
        <taxon>Alteribacter</taxon>
    </lineage>
</organism>
<dbReference type="Proteomes" id="UP000278746">
    <property type="component" value="Unassembled WGS sequence"/>
</dbReference>
<keyword evidence="4 7" id="KW-0520">NAD</keyword>
<feature type="binding site" evidence="7">
    <location>
        <position position="364"/>
    </location>
    <ligand>
        <name>substrate</name>
    </ligand>
</feature>
<evidence type="ECO:0000256" key="7">
    <source>
        <dbReference type="PIRSR" id="PIRSR000185-2"/>
    </source>
</evidence>
<dbReference type="RefSeq" id="WP_122896638.1">
    <property type="nucleotide sequence ID" value="NZ_RHIB01000001.1"/>
</dbReference>
<dbReference type="CDD" id="cd01076">
    <property type="entry name" value="NAD_bind_1_Glu_DH"/>
    <property type="match status" value="1"/>
</dbReference>
<gene>
    <name evidence="11" type="ORF">EBO34_03955</name>
</gene>
<evidence type="ECO:0000256" key="5">
    <source>
        <dbReference type="PIRNR" id="PIRNR000185"/>
    </source>
</evidence>
<dbReference type="InterPro" id="IPR006096">
    <property type="entry name" value="Glu/Leu/Phe/Val/Trp_DH_C"/>
</dbReference>
<dbReference type="InterPro" id="IPR033922">
    <property type="entry name" value="NAD_bind_Glu_DH"/>
</dbReference>
<dbReference type="GO" id="GO:0006538">
    <property type="term" value="P:L-glutamate catabolic process"/>
    <property type="evidence" value="ECO:0007669"/>
    <property type="project" value="TreeGrafter"/>
</dbReference>
<evidence type="ECO:0000256" key="9">
    <source>
        <dbReference type="RuleBase" id="RU004417"/>
    </source>
</evidence>
<dbReference type="GO" id="GO:0004352">
    <property type="term" value="F:glutamate dehydrogenase (NAD+) activity"/>
    <property type="evidence" value="ECO:0007669"/>
    <property type="project" value="UniProtKB-ARBA"/>
</dbReference>
<comment type="caution">
    <text evidence="11">The sequence shown here is derived from an EMBL/GenBank/DDBJ whole genome shotgun (WGS) entry which is preliminary data.</text>
</comment>
<dbReference type="PROSITE" id="PS00074">
    <property type="entry name" value="GLFV_DEHYDROGENASE"/>
    <property type="match status" value="1"/>
</dbReference>
<evidence type="ECO:0000259" key="10">
    <source>
        <dbReference type="SMART" id="SM00839"/>
    </source>
</evidence>
<feature type="domain" description="Glutamate/phenylalanine/leucine/valine/L-tryptophan dehydrogenase C-terminal" evidence="10">
    <location>
        <begin position="199"/>
        <end position="428"/>
    </location>
</feature>
<dbReference type="InterPro" id="IPR014362">
    <property type="entry name" value="Glu_DH"/>
</dbReference>
<dbReference type="InterPro" id="IPR006097">
    <property type="entry name" value="Glu/Leu/Phe/Val/Trp_DH_dimer"/>
</dbReference>
<sequence length="430" mass="47380">MEGNEKLDKETTGKKVKSGKQDVLLSTRTVVKTALDKLGYPQEVYELMKEPLRMMTVRIPVRMDDGSIKVFTGYRAQHNDAVGPTKGGVRFHPDVSETEVKALSIWMSLKAGIVDLPYGGGKGGIVCDPREMSFPELERLSRGYVRAISQIVGPTKDIPAPDVFTNSQIMAWMMDEYSRMKEFDSPGFITGKPIVLGGSHGRESATAKGVTICINEAAKKKGINIEGARVVIQGFGNAGSFLAKFMHDAGAKVVGISDVYGALHDPDGLDIDYLLDRRDSFGTVSKLFKETLTNEELLELDCDILVPAAIENQITEMNADKVKAQIVVEAANGPTTIEATKILSDRGVLLVPDVLASAGGVTVSYFEWVQNNQGYYWSEQEVEERLEKVMVNSFENVYRLSTSRNVDMRLAAYMVGVRKMAEASRFRGWI</sequence>
<evidence type="ECO:0000313" key="11">
    <source>
        <dbReference type="EMBL" id="RNA69116.1"/>
    </source>
</evidence>
<dbReference type="PANTHER" id="PTHR11606:SF13">
    <property type="entry name" value="GLUTAMATE DEHYDROGENASE 1, MITOCHONDRIAL"/>
    <property type="match status" value="1"/>
</dbReference>
<comment type="similarity">
    <text evidence="1 5 9">Belongs to the Glu/Leu/Phe/Val dehydrogenases family.</text>
</comment>
<dbReference type="SUPFAM" id="SSF53223">
    <property type="entry name" value="Aminoacid dehydrogenase-like, N-terminal domain"/>
    <property type="match status" value="1"/>
</dbReference>
<dbReference type="EMBL" id="RHIB01000001">
    <property type="protein sequence ID" value="RNA69116.1"/>
    <property type="molecule type" value="Genomic_DNA"/>
</dbReference>
<accession>A0A3M7TTZ2</accession>
<dbReference type="SUPFAM" id="SSF51735">
    <property type="entry name" value="NAD(P)-binding Rossmann-fold domains"/>
    <property type="match status" value="1"/>
</dbReference>
<dbReference type="Gene3D" id="3.40.50.720">
    <property type="entry name" value="NAD(P)-binding Rossmann-like Domain"/>
    <property type="match status" value="1"/>
</dbReference>
<feature type="binding site" evidence="7">
    <location>
        <position position="206"/>
    </location>
    <ligand>
        <name>NAD(+)</name>
        <dbReference type="ChEBI" id="CHEBI:57540"/>
    </ligand>
</feature>
<evidence type="ECO:0000256" key="8">
    <source>
        <dbReference type="PIRSR" id="PIRSR000185-3"/>
    </source>
</evidence>
<dbReference type="InterPro" id="IPR033524">
    <property type="entry name" value="Glu/Leu/Phe/Val_DH_AS"/>
</dbReference>
<feature type="site" description="Important for catalysis" evidence="8">
    <location>
        <position position="162"/>
    </location>
</feature>
<dbReference type="Pfam" id="PF02812">
    <property type="entry name" value="ELFV_dehydrog_N"/>
    <property type="match status" value="1"/>
</dbReference>
<feature type="binding site" evidence="7">
    <location>
        <position position="237"/>
    </location>
    <ligand>
        <name>NAD(+)</name>
        <dbReference type="ChEBI" id="CHEBI:57540"/>
    </ligand>
</feature>
<proteinExistence type="inferred from homology"/>
<dbReference type="PRINTS" id="PR00082">
    <property type="entry name" value="GLFDHDRGNASE"/>
</dbReference>
<dbReference type="PIRSF" id="PIRSF000185">
    <property type="entry name" value="Glu_DH"/>
    <property type="match status" value="1"/>
</dbReference>
<evidence type="ECO:0000256" key="1">
    <source>
        <dbReference type="ARBA" id="ARBA00006382"/>
    </source>
</evidence>
<dbReference type="Pfam" id="PF00208">
    <property type="entry name" value="ELFV_dehydrog"/>
    <property type="match status" value="1"/>
</dbReference>